<proteinExistence type="predicted"/>
<sequence>TAVAAMTVLALGVLVLARATGTLALCTGFALLGAGFGTVMVAATHVVVRQAAVTSAGVAGGLQQTAMNVGPALGVAASTTLRVLGGGPGLPLVALAGIASVGAVAGGALPRRASAVRTADAGADDRRDPQDRSRVSARP</sequence>
<keyword evidence="4" id="KW-1185">Reference proteome</keyword>
<name>A0ABV1WCL3_9ACTN</name>
<dbReference type="SUPFAM" id="SSF103473">
    <property type="entry name" value="MFS general substrate transporter"/>
    <property type="match status" value="1"/>
</dbReference>
<keyword evidence="2" id="KW-1133">Transmembrane helix</keyword>
<evidence type="ECO:0000313" key="3">
    <source>
        <dbReference type="EMBL" id="MER6981959.1"/>
    </source>
</evidence>
<organism evidence="3 4">
    <name type="scientific">Streptomyces carpinensis</name>
    <dbReference type="NCBI Taxonomy" id="66369"/>
    <lineage>
        <taxon>Bacteria</taxon>
        <taxon>Bacillati</taxon>
        <taxon>Actinomycetota</taxon>
        <taxon>Actinomycetes</taxon>
        <taxon>Kitasatosporales</taxon>
        <taxon>Streptomycetaceae</taxon>
        <taxon>Streptomyces</taxon>
    </lineage>
</organism>
<feature type="transmembrane region" description="Helical" evidence="2">
    <location>
        <begin position="29"/>
        <end position="48"/>
    </location>
</feature>
<evidence type="ECO:0000313" key="4">
    <source>
        <dbReference type="Proteomes" id="UP001458415"/>
    </source>
</evidence>
<keyword evidence="2" id="KW-0812">Transmembrane</keyword>
<reference evidence="3 4" key="1">
    <citation type="submission" date="2024-06" db="EMBL/GenBank/DDBJ databases">
        <title>The Natural Products Discovery Center: Release of the First 8490 Sequenced Strains for Exploring Actinobacteria Biosynthetic Diversity.</title>
        <authorList>
            <person name="Kalkreuter E."/>
            <person name="Kautsar S.A."/>
            <person name="Yang D."/>
            <person name="Bader C.D."/>
            <person name="Teijaro C.N."/>
            <person name="Fluegel L."/>
            <person name="Davis C.M."/>
            <person name="Simpson J.R."/>
            <person name="Lauterbach L."/>
            <person name="Steele A.D."/>
            <person name="Gui C."/>
            <person name="Meng S."/>
            <person name="Li G."/>
            <person name="Viehrig K."/>
            <person name="Ye F."/>
            <person name="Su P."/>
            <person name="Kiefer A.F."/>
            <person name="Nichols A."/>
            <person name="Cepeda A.J."/>
            <person name="Yan W."/>
            <person name="Fan B."/>
            <person name="Jiang Y."/>
            <person name="Adhikari A."/>
            <person name="Zheng C.-J."/>
            <person name="Schuster L."/>
            <person name="Cowan T.M."/>
            <person name="Smanski M.J."/>
            <person name="Chevrette M.G."/>
            <person name="De Carvalho L.P.S."/>
            <person name="Shen B."/>
        </authorList>
    </citation>
    <scope>NUCLEOTIDE SEQUENCE [LARGE SCALE GENOMIC DNA]</scope>
    <source>
        <strain evidence="3 4">NPDC000634</strain>
    </source>
</reference>
<feature type="region of interest" description="Disordered" evidence="1">
    <location>
        <begin position="110"/>
        <end position="139"/>
    </location>
</feature>
<evidence type="ECO:0000256" key="1">
    <source>
        <dbReference type="SAM" id="MobiDB-lite"/>
    </source>
</evidence>
<comment type="caution">
    <text evidence="3">The sequence shown here is derived from an EMBL/GenBank/DDBJ whole genome shotgun (WGS) entry which is preliminary data.</text>
</comment>
<dbReference type="EMBL" id="JBEPCU010000900">
    <property type="protein sequence ID" value="MER6981959.1"/>
    <property type="molecule type" value="Genomic_DNA"/>
</dbReference>
<evidence type="ECO:0000256" key="2">
    <source>
        <dbReference type="SAM" id="Phobius"/>
    </source>
</evidence>
<gene>
    <name evidence="3" type="ORF">ABT317_34560</name>
</gene>
<feature type="compositionally biased region" description="Low complexity" evidence="1">
    <location>
        <begin position="110"/>
        <end position="121"/>
    </location>
</feature>
<dbReference type="Proteomes" id="UP001458415">
    <property type="component" value="Unassembled WGS sequence"/>
</dbReference>
<dbReference type="InterPro" id="IPR036259">
    <property type="entry name" value="MFS_trans_sf"/>
</dbReference>
<accession>A0ABV1WCL3</accession>
<feature type="compositionally biased region" description="Basic and acidic residues" evidence="1">
    <location>
        <begin position="123"/>
        <end position="139"/>
    </location>
</feature>
<keyword evidence="2" id="KW-0472">Membrane</keyword>
<feature type="non-terminal residue" evidence="3">
    <location>
        <position position="1"/>
    </location>
</feature>
<protein>
    <submittedName>
        <fullName evidence="3">MFS transporter</fullName>
    </submittedName>
</protein>